<proteinExistence type="predicted"/>
<protein>
    <submittedName>
        <fullName evidence="1">Uncharacterized protein</fullName>
    </submittedName>
</protein>
<comment type="caution">
    <text evidence="1">The sequence shown here is derived from an EMBL/GenBank/DDBJ whole genome shotgun (WGS) entry which is preliminary data.</text>
</comment>
<sequence length="86" mass="9914">MGIYFTKDGRKYRVKLPDPDALMQLMKTSYDIEFCSEIDGKRFCVPINRVEATRLLIGKPVKKECGDTKCTIFLQGNRLVAKKRII</sequence>
<dbReference type="Proteomes" id="UP000277582">
    <property type="component" value="Unassembled WGS sequence"/>
</dbReference>
<name>A0A3R9QBG9_9CREN</name>
<accession>A0A3R9QBG9</accession>
<reference evidence="1 2" key="1">
    <citation type="submission" date="2018-10" db="EMBL/GenBank/DDBJ databases">
        <title>Co-occurring genomic capacity for anaerobic methane metabolism and dissimilatory sulfite reduction discovered in the Korarchaeota.</title>
        <authorList>
            <person name="Mckay L.J."/>
            <person name="Dlakic M."/>
            <person name="Fields M.W."/>
            <person name="Delmont T.O."/>
            <person name="Eren A.M."/>
            <person name="Jay Z.J."/>
            <person name="Klingelsmith K.B."/>
            <person name="Rusch D.B."/>
            <person name="Inskeep W.P."/>
        </authorList>
    </citation>
    <scope>NUCLEOTIDE SEQUENCE [LARGE SCALE GENOMIC DNA]</scope>
    <source>
        <strain evidence="1 2">MDKW</strain>
    </source>
</reference>
<dbReference type="RefSeq" id="WP_125672514.1">
    <property type="nucleotide sequence ID" value="NZ_RCOS01000152.1"/>
</dbReference>
<gene>
    <name evidence="1" type="ORF">D6D85_13715</name>
</gene>
<organism evidence="1 2">
    <name type="scientific">Candidatus Methanodesulfokora washburnensis</name>
    <dbReference type="NCBI Taxonomy" id="2478471"/>
    <lineage>
        <taxon>Archaea</taxon>
        <taxon>Thermoproteota</taxon>
        <taxon>Candidatus Korarchaeia</taxon>
        <taxon>Candidatus Korarchaeia incertae sedis</taxon>
        <taxon>Candidatus Methanodesulfokora</taxon>
    </lineage>
</organism>
<dbReference type="EMBL" id="RCOS01000152">
    <property type="protein sequence ID" value="RSN72463.1"/>
    <property type="molecule type" value="Genomic_DNA"/>
</dbReference>
<dbReference type="AlphaFoldDB" id="A0A3R9QBG9"/>
<keyword evidence="2" id="KW-1185">Reference proteome</keyword>
<evidence type="ECO:0000313" key="2">
    <source>
        <dbReference type="Proteomes" id="UP000277582"/>
    </source>
</evidence>
<evidence type="ECO:0000313" key="1">
    <source>
        <dbReference type="EMBL" id="RSN72463.1"/>
    </source>
</evidence>